<dbReference type="PANTHER" id="PTHR12109:SF5">
    <property type="entry name" value="RING-TYPE DOMAIN-CONTAINING PROTEIN"/>
    <property type="match status" value="1"/>
</dbReference>
<feature type="coiled-coil region" evidence="5">
    <location>
        <begin position="80"/>
        <end position="196"/>
    </location>
</feature>
<dbReference type="InterPro" id="IPR001841">
    <property type="entry name" value="Znf_RING"/>
</dbReference>
<evidence type="ECO:0000256" key="5">
    <source>
        <dbReference type="SAM" id="Coils"/>
    </source>
</evidence>
<keyword evidence="5" id="KW-0175">Coiled coil</keyword>
<evidence type="ECO:0000256" key="2">
    <source>
        <dbReference type="ARBA" id="ARBA00022771"/>
    </source>
</evidence>
<proteinExistence type="predicted"/>
<dbReference type="Proteomes" id="UP001158576">
    <property type="component" value="Chromosome 1"/>
</dbReference>
<evidence type="ECO:0000256" key="4">
    <source>
        <dbReference type="PROSITE-ProRule" id="PRU00175"/>
    </source>
</evidence>
<dbReference type="SUPFAM" id="SSF57850">
    <property type="entry name" value="RING/U-box"/>
    <property type="match status" value="1"/>
</dbReference>
<organism evidence="7 8">
    <name type="scientific">Oikopleura dioica</name>
    <name type="common">Tunicate</name>
    <dbReference type="NCBI Taxonomy" id="34765"/>
    <lineage>
        <taxon>Eukaryota</taxon>
        <taxon>Metazoa</taxon>
        <taxon>Chordata</taxon>
        <taxon>Tunicata</taxon>
        <taxon>Appendicularia</taxon>
        <taxon>Copelata</taxon>
        <taxon>Oikopleuridae</taxon>
        <taxon>Oikopleura</taxon>
    </lineage>
</organism>
<feature type="domain" description="RING-type" evidence="6">
    <location>
        <begin position="218"/>
        <end position="256"/>
    </location>
</feature>
<protein>
    <submittedName>
        <fullName evidence="7">Oidioi.mRNA.OKI2018_I69.chr1.g2228.t1.cds</fullName>
    </submittedName>
</protein>
<evidence type="ECO:0000256" key="1">
    <source>
        <dbReference type="ARBA" id="ARBA00022723"/>
    </source>
</evidence>
<keyword evidence="3" id="KW-0862">Zinc</keyword>
<dbReference type="PANTHER" id="PTHR12109">
    <property type="entry name" value="RING FINGER PROTEIN 141-RELATED"/>
    <property type="match status" value="1"/>
</dbReference>
<dbReference type="EMBL" id="OU015566">
    <property type="protein sequence ID" value="CAG5105551.1"/>
    <property type="molecule type" value="Genomic_DNA"/>
</dbReference>
<sequence length="270" mass="32216">MQKQPSFNLVKVSRALSLRREHKNVIPKEELRAWMSSLEELDKNLRVRYERRHRPALLEYKLKQASEDLSKVKQICDGRTSELQNALSELTANRTKMNQERQKYFQLHKDLEAQVKEMKDQLQESEAKLIVKTHEFEEKLKEKDNEFQQKWESERQEQEKLKDTVENLESEYLEEISELNARIVNLQMEQESKENNEEEMINPPQRNASEYTIRSSECRICFEADRAKDSLPCGHFLCEECCLQHVHQRRTCPFCRAPTNPTDIRRLFDS</sequence>
<gene>
    <name evidence="7" type="ORF">OKIOD_LOCUS10993</name>
</gene>
<dbReference type="PROSITE" id="PS50089">
    <property type="entry name" value="ZF_RING_2"/>
    <property type="match status" value="1"/>
</dbReference>
<dbReference type="InterPro" id="IPR047126">
    <property type="entry name" value="RNF141-like"/>
</dbReference>
<reference evidence="7 8" key="1">
    <citation type="submission" date="2021-04" db="EMBL/GenBank/DDBJ databases">
        <authorList>
            <person name="Bliznina A."/>
        </authorList>
    </citation>
    <scope>NUCLEOTIDE SEQUENCE [LARGE SCALE GENOMIC DNA]</scope>
</reference>
<evidence type="ECO:0000313" key="8">
    <source>
        <dbReference type="Proteomes" id="UP001158576"/>
    </source>
</evidence>
<dbReference type="SMART" id="SM00184">
    <property type="entry name" value="RING"/>
    <property type="match status" value="1"/>
</dbReference>
<evidence type="ECO:0000259" key="6">
    <source>
        <dbReference type="PROSITE" id="PS50089"/>
    </source>
</evidence>
<dbReference type="Pfam" id="PF13920">
    <property type="entry name" value="zf-C3HC4_3"/>
    <property type="match status" value="1"/>
</dbReference>
<accession>A0ABN7SXD0</accession>
<dbReference type="Gene3D" id="3.30.40.10">
    <property type="entry name" value="Zinc/RING finger domain, C3HC4 (zinc finger)"/>
    <property type="match status" value="1"/>
</dbReference>
<keyword evidence="2 4" id="KW-0863">Zinc-finger</keyword>
<evidence type="ECO:0000256" key="3">
    <source>
        <dbReference type="ARBA" id="ARBA00022833"/>
    </source>
</evidence>
<evidence type="ECO:0000313" key="7">
    <source>
        <dbReference type="EMBL" id="CAG5105551.1"/>
    </source>
</evidence>
<keyword evidence="1" id="KW-0479">Metal-binding</keyword>
<keyword evidence="8" id="KW-1185">Reference proteome</keyword>
<name>A0ABN7SXD0_OIKDI</name>
<dbReference type="InterPro" id="IPR013083">
    <property type="entry name" value="Znf_RING/FYVE/PHD"/>
</dbReference>